<dbReference type="GO" id="GO:0003676">
    <property type="term" value="F:nucleic acid binding"/>
    <property type="evidence" value="ECO:0007669"/>
    <property type="project" value="InterPro"/>
</dbReference>
<dbReference type="EMBL" id="QJKJ01011384">
    <property type="protein sequence ID" value="RDX71304.1"/>
    <property type="molecule type" value="Genomic_DNA"/>
</dbReference>
<proteinExistence type="predicted"/>
<dbReference type="AlphaFoldDB" id="A0A371EZA5"/>
<gene>
    <name evidence="1" type="ORF">CR513_49371</name>
</gene>
<dbReference type="SUPFAM" id="SSF53098">
    <property type="entry name" value="Ribonuclease H-like"/>
    <property type="match status" value="1"/>
</dbReference>
<sequence>MKIKASRDERKALVPADGASYRGFKATQCQKVKGSSNIHWSKWKVDDACLVANHFFKEVVRLHDLPKTIVSDRDSKFLSTFGESYGASLAMSFSFLLLAILKQMEDWLPHIEFAYNRVVNTTTSYSSFELVYELHAKVCSHIVKKVNQYAERANKGKT</sequence>
<accession>A0A371EZA5</accession>
<dbReference type="Gene3D" id="3.30.420.10">
    <property type="entry name" value="Ribonuclease H-like superfamily/Ribonuclease H"/>
    <property type="match status" value="1"/>
</dbReference>
<name>A0A371EZA5_MUCPR</name>
<organism evidence="1 2">
    <name type="scientific">Mucuna pruriens</name>
    <name type="common">Velvet bean</name>
    <name type="synonym">Dolichos pruriens</name>
    <dbReference type="NCBI Taxonomy" id="157652"/>
    <lineage>
        <taxon>Eukaryota</taxon>
        <taxon>Viridiplantae</taxon>
        <taxon>Streptophyta</taxon>
        <taxon>Embryophyta</taxon>
        <taxon>Tracheophyta</taxon>
        <taxon>Spermatophyta</taxon>
        <taxon>Magnoliopsida</taxon>
        <taxon>eudicotyledons</taxon>
        <taxon>Gunneridae</taxon>
        <taxon>Pentapetalae</taxon>
        <taxon>rosids</taxon>
        <taxon>fabids</taxon>
        <taxon>Fabales</taxon>
        <taxon>Fabaceae</taxon>
        <taxon>Papilionoideae</taxon>
        <taxon>50 kb inversion clade</taxon>
        <taxon>NPAAA clade</taxon>
        <taxon>indigoferoid/millettioid clade</taxon>
        <taxon>Phaseoleae</taxon>
        <taxon>Mucuna</taxon>
    </lineage>
</organism>
<evidence type="ECO:0008006" key="3">
    <source>
        <dbReference type="Google" id="ProtNLM"/>
    </source>
</evidence>
<reference evidence="1" key="1">
    <citation type="submission" date="2018-05" db="EMBL/GenBank/DDBJ databases">
        <title>Draft genome of Mucuna pruriens seed.</title>
        <authorList>
            <person name="Nnadi N.E."/>
            <person name="Vos R."/>
            <person name="Hasami M.H."/>
            <person name="Devisetty U.K."/>
            <person name="Aguiy J.C."/>
        </authorList>
    </citation>
    <scope>NUCLEOTIDE SEQUENCE [LARGE SCALE GENOMIC DNA]</scope>
    <source>
        <strain evidence="1">JCA_2017</strain>
    </source>
</reference>
<dbReference type="PANTHER" id="PTHR35046">
    <property type="entry name" value="ZINC KNUCKLE (CCHC-TYPE) FAMILY PROTEIN"/>
    <property type="match status" value="1"/>
</dbReference>
<dbReference type="OrthoDB" id="1935586at2759"/>
<dbReference type="InterPro" id="IPR036397">
    <property type="entry name" value="RNaseH_sf"/>
</dbReference>
<dbReference type="PANTHER" id="PTHR35046:SF26">
    <property type="entry name" value="RNA-DIRECTED DNA POLYMERASE"/>
    <property type="match status" value="1"/>
</dbReference>
<evidence type="ECO:0000313" key="1">
    <source>
        <dbReference type="EMBL" id="RDX71304.1"/>
    </source>
</evidence>
<feature type="non-terminal residue" evidence="1">
    <location>
        <position position="1"/>
    </location>
</feature>
<evidence type="ECO:0000313" key="2">
    <source>
        <dbReference type="Proteomes" id="UP000257109"/>
    </source>
</evidence>
<dbReference type="Proteomes" id="UP000257109">
    <property type="component" value="Unassembled WGS sequence"/>
</dbReference>
<keyword evidence="2" id="KW-1185">Reference proteome</keyword>
<dbReference type="InterPro" id="IPR012337">
    <property type="entry name" value="RNaseH-like_sf"/>
</dbReference>
<comment type="caution">
    <text evidence="1">The sequence shown here is derived from an EMBL/GenBank/DDBJ whole genome shotgun (WGS) entry which is preliminary data.</text>
</comment>
<protein>
    <recommendedName>
        <fullName evidence="3">Integrase catalytic domain-containing protein</fullName>
    </recommendedName>
</protein>